<proteinExistence type="predicted"/>
<keyword evidence="2" id="KW-0812">Transmembrane</keyword>
<reference evidence="3" key="1">
    <citation type="submission" date="2022-04" db="EMBL/GenBank/DDBJ databases">
        <title>Diverse halophilic archaea isolated from saline environments.</title>
        <authorList>
            <person name="Cui H.-L."/>
        </authorList>
    </citation>
    <scope>NUCLEOTIDE SEQUENCE</scope>
    <source>
        <strain evidence="3">XZYJT40</strain>
    </source>
</reference>
<name>A0A8U0IPS1_9EURY</name>
<evidence type="ECO:0000256" key="1">
    <source>
        <dbReference type="SAM" id="MobiDB-lite"/>
    </source>
</evidence>
<feature type="transmembrane region" description="Helical" evidence="2">
    <location>
        <begin position="20"/>
        <end position="50"/>
    </location>
</feature>
<evidence type="ECO:0000313" key="4">
    <source>
        <dbReference type="Proteomes" id="UP000830434"/>
    </source>
</evidence>
<accession>A0A8U0IPS1</accession>
<sequence length="91" mass="9564">MRRLVVENLGYALLGGPVLGVLSFLVGWALLGAVPGVGCAVAVYGLGWALTARQSARERPDPTPEPDEERTRRERELEVEKGSFGGDGGGG</sequence>
<protein>
    <submittedName>
        <fullName evidence="3">Uncharacterized protein</fullName>
    </submittedName>
</protein>
<dbReference type="AlphaFoldDB" id="A0A8U0IPS1"/>
<dbReference type="RefSeq" id="WP_248656396.1">
    <property type="nucleotide sequence ID" value="NZ_CP096658.1"/>
</dbReference>
<gene>
    <name evidence="3" type="ORF">M0R88_07915</name>
</gene>
<feature type="compositionally biased region" description="Basic and acidic residues" evidence="1">
    <location>
        <begin position="69"/>
        <end position="81"/>
    </location>
</feature>
<evidence type="ECO:0000313" key="3">
    <source>
        <dbReference type="EMBL" id="UPW02009.1"/>
    </source>
</evidence>
<dbReference type="EMBL" id="CP096658">
    <property type="protein sequence ID" value="UPW02009.1"/>
    <property type="molecule type" value="Genomic_DNA"/>
</dbReference>
<keyword evidence="2" id="KW-1133">Transmembrane helix</keyword>
<dbReference type="KEGG" id="haxz:M0R88_07915"/>
<keyword evidence="2" id="KW-0472">Membrane</keyword>
<feature type="region of interest" description="Disordered" evidence="1">
    <location>
        <begin position="54"/>
        <end position="91"/>
    </location>
</feature>
<keyword evidence="4" id="KW-1185">Reference proteome</keyword>
<dbReference type="Proteomes" id="UP000830434">
    <property type="component" value="Chromosome"/>
</dbReference>
<organism evidence="3 4">
    <name type="scientific">Halorussus gelatinilyticus</name>
    <dbReference type="NCBI Taxonomy" id="2937524"/>
    <lineage>
        <taxon>Archaea</taxon>
        <taxon>Methanobacteriati</taxon>
        <taxon>Methanobacteriota</taxon>
        <taxon>Stenosarchaea group</taxon>
        <taxon>Halobacteria</taxon>
        <taxon>Halobacteriales</taxon>
        <taxon>Haladaptataceae</taxon>
        <taxon>Halorussus</taxon>
    </lineage>
</organism>
<evidence type="ECO:0000256" key="2">
    <source>
        <dbReference type="SAM" id="Phobius"/>
    </source>
</evidence>
<dbReference type="GeneID" id="72189772"/>